<sequence>MSDRMQVLVAMSGGVDSSVAAAMLRDEGHDVVGVTLKLWGGESDSGCCSVSDVDDARRVAQQLDIEHLVFNFGDDFMADVVGPYVADHAAGLTPNPCIECNRHLKFDRLLVRAEALGFDAVATGHHARITRTSSGAPRVTRGVDPAKDQSYVLHMLTAEQLSRVLLPIGGLTKADVRVRAEQLSLRTAGKPDSQDVCFISHAGGGRSRFLGDRIELRPGRLVSSAGVEVGTVESVQLVTIGQRRGLGLAGDGSPRYALDVDVAAGTVTVGHADELLVAGESIGAFTWVDANALEQVRSGCAVTAQVSAHGDPLEVTTVQVSDQEGSIVSVQWGERQRRIAPGQSIVLFDGEQVLGGGIVFRR</sequence>
<dbReference type="Pfam" id="PF20258">
    <property type="entry name" value="tRNA_Me_trans_C"/>
    <property type="match status" value="1"/>
</dbReference>
<dbReference type="NCBIfam" id="NF001138">
    <property type="entry name" value="PRK00143.1"/>
    <property type="match status" value="1"/>
</dbReference>
<evidence type="ECO:0000313" key="10">
    <source>
        <dbReference type="EMBL" id="CAB4322750.1"/>
    </source>
</evidence>
<dbReference type="Gene3D" id="2.40.30.10">
    <property type="entry name" value="Translation factors"/>
    <property type="match status" value="1"/>
</dbReference>
<feature type="domain" description="tRNA-specific 2-thiouridylase MnmA-like C-terminal" evidence="8">
    <location>
        <begin position="297"/>
        <end position="359"/>
    </location>
</feature>
<dbReference type="InterPro" id="IPR004506">
    <property type="entry name" value="MnmA-like"/>
</dbReference>
<keyword evidence="5" id="KW-0067">ATP-binding</keyword>
<dbReference type="GO" id="GO:0005524">
    <property type="term" value="F:ATP binding"/>
    <property type="evidence" value="ECO:0007669"/>
    <property type="project" value="UniProtKB-KW"/>
</dbReference>
<evidence type="ECO:0000313" key="11">
    <source>
        <dbReference type="EMBL" id="CAB4951145.1"/>
    </source>
</evidence>
<feature type="domain" description="tRNA-specific 2-thiouridylase MnmA-like central" evidence="9">
    <location>
        <begin position="208"/>
        <end position="271"/>
    </location>
</feature>
<keyword evidence="1" id="KW-0820">tRNA-binding</keyword>
<evidence type="ECO:0000259" key="9">
    <source>
        <dbReference type="Pfam" id="PF20259"/>
    </source>
</evidence>
<dbReference type="GO" id="GO:0000049">
    <property type="term" value="F:tRNA binding"/>
    <property type="evidence" value="ECO:0007669"/>
    <property type="project" value="UniProtKB-KW"/>
</dbReference>
<evidence type="ECO:0000259" key="8">
    <source>
        <dbReference type="Pfam" id="PF20258"/>
    </source>
</evidence>
<dbReference type="EMBL" id="CAFBNC010000126">
    <property type="protein sequence ID" value="CAB4951145.1"/>
    <property type="molecule type" value="Genomic_DNA"/>
</dbReference>
<evidence type="ECO:0000256" key="7">
    <source>
        <dbReference type="ARBA" id="ARBA00023157"/>
    </source>
</evidence>
<dbReference type="AlphaFoldDB" id="A0A6J5Y9B0"/>
<keyword evidence="2" id="KW-0808">Transferase</keyword>
<dbReference type="PANTHER" id="PTHR11933:SF5">
    <property type="entry name" value="MITOCHONDRIAL TRNA-SPECIFIC 2-THIOURIDYLASE 1"/>
    <property type="match status" value="1"/>
</dbReference>
<dbReference type="Pfam" id="PF03054">
    <property type="entry name" value="tRNA_Me_trans"/>
    <property type="match status" value="1"/>
</dbReference>
<evidence type="ECO:0000256" key="2">
    <source>
        <dbReference type="ARBA" id="ARBA00022679"/>
    </source>
</evidence>
<dbReference type="Pfam" id="PF20259">
    <property type="entry name" value="tRNA_Me_trans_M"/>
    <property type="match status" value="1"/>
</dbReference>
<evidence type="ECO:0000256" key="1">
    <source>
        <dbReference type="ARBA" id="ARBA00022555"/>
    </source>
</evidence>
<dbReference type="Gene3D" id="2.30.30.280">
    <property type="entry name" value="Adenine nucleotide alpha hydrolases-like domains"/>
    <property type="match status" value="1"/>
</dbReference>
<reference evidence="10" key="1">
    <citation type="submission" date="2020-05" db="EMBL/GenBank/DDBJ databases">
        <authorList>
            <person name="Chiriac C."/>
            <person name="Salcher M."/>
            <person name="Ghai R."/>
            <person name="Kavagutti S V."/>
        </authorList>
    </citation>
    <scope>NUCLEOTIDE SEQUENCE</scope>
</reference>
<evidence type="ECO:0000256" key="3">
    <source>
        <dbReference type="ARBA" id="ARBA00022694"/>
    </source>
</evidence>
<dbReference type="InterPro" id="IPR023382">
    <property type="entry name" value="MnmA-like_central_sf"/>
</dbReference>
<keyword evidence="4" id="KW-0547">Nucleotide-binding</keyword>
<dbReference type="InterPro" id="IPR046885">
    <property type="entry name" value="MnmA-like_C"/>
</dbReference>
<dbReference type="Gene3D" id="3.40.50.620">
    <property type="entry name" value="HUPs"/>
    <property type="match status" value="1"/>
</dbReference>
<gene>
    <name evidence="10" type="ORF">UFOPK1392_00487</name>
    <name evidence="11" type="ORF">UFOPK3733_01884</name>
</gene>
<proteinExistence type="inferred from homology"/>
<accession>A0A6J5Y9B0</accession>
<dbReference type="GO" id="GO:0002143">
    <property type="term" value="P:tRNA wobble position uridine thiolation"/>
    <property type="evidence" value="ECO:0007669"/>
    <property type="project" value="TreeGrafter"/>
</dbReference>
<dbReference type="SUPFAM" id="SSF52402">
    <property type="entry name" value="Adenine nucleotide alpha hydrolases-like"/>
    <property type="match status" value="1"/>
</dbReference>
<dbReference type="NCBIfam" id="TIGR00420">
    <property type="entry name" value="trmU"/>
    <property type="match status" value="1"/>
</dbReference>
<dbReference type="GO" id="GO:0016783">
    <property type="term" value="F:sulfurtransferase activity"/>
    <property type="evidence" value="ECO:0007669"/>
    <property type="project" value="InterPro"/>
</dbReference>
<evidence type="ECO:0000256" key="5">
    <source>
        <dbReference type="ARBA" id="ARBA00022840"/>
    </source>
</evidence>
<keyword evidence="3" id="KW-0819">tRNA processing</keyword>
<dbReference type="PANTHER" id="PTHR11933">
    <property type="entry name" value="TRNA 5-METHYLAMINOMETHYL-2-THIOURIDYLATE -METHYLTRANSFERASE"/>
    <property type="match status" value="1"/>
</dbReference>
<name>A0A6J5Y9B0_9ZZZZ</name>
<evidence type="ECO:0000256" key="4">
    <source>
        <dbReference type="ARBA" id="ARBA00022741"/>
    </source>
</evidence>
<dbReference type="CDD" id="cd01998">
    <property type="entry name" value="MnmA_TRMU-like"/>
    <property type="match status" value="1"/>
</dbReference>
<dbReference type="InterPro" id="IPR046884">
    <property type="entry name" value="MnmA-like_central"/>
</dbReference>
<keyword evidence="7" id="KW-1015">Disulfide bond</keyword>
<organism evidence="10">
    <name type="scientific">freshwater metagenome</name>
    <dbReference type="NCBI Taxonomy" id="449393"/>
    <lineage>
        <taxon>unclassified sequences</taxon>
        <taxon>metagenomes</taxon>
        <taxon>ecological metagenomes</taxon>
    </lineage>
</organism>
<keyword evidence="6" id="KW-0694">RNA-binding</keyword>
<evidence type="ECO:0000256" key="6">
    <source>
        <dbReference type="ARBA" id="ARBA00022884"/>
    </source>
</evidence>
<dbReference type="HAMAP" id="MF_00144">
    <property type="entry name" value="tRNA_thiouridyl_MnmA"/>
    <property type="match status" value="1"/>
</dbReference>
<protein>
    <submittedName>
        <fullName evidence="10">Unannotated protein</fullName>
    </submittedName>
</protein>
<dbReference type="InterPro" id="IPR014729">
    <property type="entry name" value="Rossmann-like_a/b/a_fold"/>
</dbReference>
<dbReference type="EMBL" id="CAEMXZ010000014">
    <property type="protein sequence ID" value="CAB4322750.1"/>
    <property type="molecule type" value="Genomic_DNA"/>
</dbReference>